<dbReference type="OrthoDB" id="2352125at2759"/>
<dbReference type="AlphaFoldDB" id="A0A8H4AKM3"/>
<sequence>MPLKGRKQKLDPQQNEVALALDALRSNPSLSSIKKPRNANEATTQSIKTTKKVSITKNNINPIDIDDIDDNIQNSSHEINESPSRLPLSESFTNTLENLSVGDENVSNEESKTIKLILETAKQILTQNDSIIEKQESLETLITQYEHFELAMCVFRAVQGIKNAIDNWLYPNDKIYKQAIRKELEALRPDKMSCTESCKYRGALFGSFRRAIFDHVFKKKVSPTVNSESSESEIISWKANEEVQ</sequence>
<evidence type="ECO:0000313" key="2">
    <source>
        <dbReference type="Proteomes" id="UP000439903"/>
    </source>
</evidence>
<organism evidence="1 2">
    <name type="scientific">Gigaspora margarita</name>
    <dbReference type="NCBI Taxonomy" id="4874"/>
    <lineage>
        <taxon>Eukaryota</taxon>
        <taxon>Fungi</taxon>
        <taxon>Fungi incertae sedis</taxon>
        <taxon>Mucoromycota</taxon>
        <taxon>Glomeromycotina</taxon>
        <taxon>Glomeromycetes</taxon>
        <taxon>Diversisporales</taxon>
        <taxon>Gigasporaceae</taxon>
        <taxon>Gigaspora</taxon>
    </lineage>
</organism>
<gene>
    <name evidence="1" type="ORF">F8M41_019059</name>
</gene>
<reference evidence="1 2" key="1">
    <citation type="journal article" date="2019" name="Environ. Microbiol.">
        <title>At the nexus of three kingdoms: the genome of the mycorrhizal fungus Gigaspora margarita provides insights into plant, endobacterial and fungal interactions.</title>
        <authorList>
            <person name="Venice F."/>
            <person name="Ghignone S."/>
            <person name="Salvioli di Fossalunga A."/>
            <person name="Amselem J."/>
            <person name="Novero M."/>
            <person name="Xianan X."/>
            <person name="Sedzielewska Toro K."/>
            <person name="Morin E."/>
            <person name="Lipzen A."/>
            <person name="Grigoriev I.V."/>
            <person name="Henrissat B."/>
            <person name="Martin F.M."/>
            <person name="Bonfante P."/>
        </authorList>
    </citation>
    <scope>NUCLEOTIDE SEQUENCE [LARGE SCALE GENOMIC DNA]</scope>
    <source>
        <strain evidence="1 2">BEG34</strain>
    </source>
</reference>
<comment type="caution">
    <text evidence="1">The sequence shown here is derived from an EMBL/GenBank/DDBJ whole genome shotgun (WGS) entry which is preliminary data.</text>
</comment>
<dbReference type="Proteomes" id="UP000439903">
    <property type="component" value="Unassembled WGS sequence"/>
</dbReference>
<protein>
    <submittedName>
        <fullName evidence="1">Uncharacterized protein</fullName>
    </submittedName>
</protein>
<proteinExistence type="predicted"/>
<evidence type="ECO:0000313" key="1">
    <source>
        <dbReference type="EMBL" id="KAF0507099.1"/>
    </source>
</evidence>
<name>A0A8H4AKM3_GIGMA</name>
<dbReference type="EMBL" id="WTPW01000483">
    <property type="protein sequence ID" value="KAF0507099.1"/>
    <property type="molecule type" value="Genomic_DNA"/>
</dbReference>
<accession>A0A8H4AKM3</accession>
<keyword evidence="2" id="KW-1185">Reference proteome</keyword>